<dbReference type="EMBL" id="CM047591">
    <property type="protein sequence ID" value="KAI9918927.1"/>
    <property type="molecule type" value="Genomic_DNA"/>
</dbReference>
<keyword evidence="2" id="KW-1185">Reference proteome</keyword>
<dbReference type="Proteomes" id="UP001163321">
    <property type="component" value="Chromosome 12"/>
</dbReference>
<sequence>MTVIQPVKTIMDLSHEAKASNHMPLNQEDQVLLLRLMKKLHRSEVAAHMVMVVSKLGQRAIHLMKRPLSETHKSEKTGPVDALVFAATQEPVPKTLPPVNPQTWKKRSRDVKPEEWKAATEDIKNKGMSFRQAADAHTFSIVVWTILSKASCVKNAWCPVMTTFGNVKRRASVSSAMFPPTDTSKSTGVPSPSNTSRQAEPILPRFRPLTRAFVSIKPPRLVLMSITTCFILAMLSALIHAWSMATVDIEVK</sequence>
<protein>
    <submittedName>
        <fullName evidence="1">Uncharacterized protein</fullName>
    </submittedName>
</protein>
<accession>A0ACC0WKM1</accession>
<evidence type="ECO:0000313" key="1">
    <source>
        <dbReference type="EMBL" id="KAI9918927.1"/>
    </source>
</evidence>
<reference evidence="1 2" key="1">
    <citation type="journal article" date="2022" name="bioRxiv">
        <title>The genome of the oomycete Peronosclerospora sorghi, a cosmopolitan pathogen of maize and sorghum, is inflated with dispersed pseudogenes.</title>
        <authorList>
            <person name="Fletcher K."/>
            <person name="Martin F."/>
            <person name="Isakeit T."/>
            <person name="Cavanaugh K."/>
            <person name="Magill C."/>
            <person name="Michelmore R."/>
        </authorList>
    </citation>
    <scope>NUCLEOTIDE SEQUENCE [LARGE SCALE GENOMIC DNA]</scope>
    <source>
        <strain evidence="1">P6</strain>
    </source>
</reference>
<name>A0ACC0WKM1_9STRA</name>
<gene>
    <name evidence="1" type="ORF">PsorP6_011239</name>
</gene>
<evidence type="ECO:0000313" key="2">
    <source>
        <dbReference type="Proteomes" id="UP001163321"/>
    </source>
</evidence>
<organism evidence="1 2">
    <name type="scientific">Peronosclerospora sorghi</name>
    <dbReference type="NCBI Taxonomy" id="230839"/>
    <lineage>
        <taxon>Eukaryota</taxon>
        <taxon>Sar</taxon>
        <taxon>Stramenopiles</taxon>
        <taxon>Oomycota</taxon>
        <taxon>Peronosporomycetes</taxon>
        <taxon>Peronosporales</taxon>
        <taxon>Peronosporaceae</taxon>
        <taxon>Peronosclerospora</taxon>
    </lineage>
</organism>
<proteinExistence type="predicted"/>
<comment type="caution">
    <text evidence="1">The sequence shown here is derived from an EMBL/GenBank/DDBJ whole genome shotgun (WGS) entry which is preliminary data.</text>
</comment>